<gene>
    <name evidence="10" type="ORF">EQY75_07710</name>
</gene>
<evidence type="ECO:0000256" key="5">
    <source>
        <dbReference type="ARBA" id="ARBA00022801"/>
    </source>
</evidence>
<dbReference type="InterPro" id="IPR036881">
    <property type="entry name" value="Glyco_hydro_3_C_sf"/>
</dbReference>
<accession>A0A411EA40</accession>
<dbReference type="InterPro" id="IPR001764">
    <property type="entry name" value="Glyco_hydro_3_N"/>
</dbReference>
<keyword evidence="7" id="KW-1133">Transmembrane helix</keyword>
<dbReference type="KEGG" id="mur:EQY75_07710"/>
<dbReference type="RefSeq" id="WP_129604554.1">
    <property type="nucleotide sequence ID" value="NZ_CP035544.1"/>
</dbReference>
<evidence type="ECO:0000313" key="10">
    <source>
        <dbReference type="EMBL" id="QBA64417.1"/>
    </source>
</evidence>
<evidence type="ECO:0000256" key="7">
    <source>
        <dbReference type="SAM" id="Phobius"/>
    </source>
</evidence>
<dbReference type="InterPro" id="IPR051915">
    <property type="entry name" value="Cellulose_Degrad_GH3"/>
</dbReference>
<dbReference type="SUPFAM" id="SSF51445">
    <property type="entry name" value="(Trans)glycosidases"/>
    <property type="match status" value="1"/>
</dbReference>
<evidence type="ECO:0000313" key="11">
    <source>
        <dbReference type="Proteomes" id="UP000290889"/>
    </source>
</evidence>
<evidence type="ECO:0000259" key="9">
    <source>
        <dbReference type="Pfam" id="PF01915"/>
    </source>
</evidence>
<keyword evidence="7" id="KW-0472">Membrane</keyword>
<dbReference type="Gene3D" id="3.40.50.1700">
    <property type="entry name" value="Glycoside hydrolase family 3 C-terminal domain"/>
    <property type="match status" value="1"/>
</dbReference>
<dbReference type="InterPro" id="IPR002772">
    <property type="entry name" value="Glyco_hydro_3_C"/>
</dbReference>
<keyword evidence="6" id="KW-0326">Glycosidase</keyword>
<dbReference type="PANTHER" id="PTHR30620">
    <property type="entry name" value="PERIPLASMIC BETA-GLUCOSIDASE-RELATED"/>
    <property type="match status" value="1"/>
</dbReference>
<comment type="catalytic activity">
    <reaction evidence="1">
        <text>Hydrolysis of terminal, non-reducing beta-D-glucosyl residues with release of beta-D-glucose.</text>
        <dbReference type="EC" id="3.2.1.21"/>
    </reaction>
</comment>
<keyword evidence="4" id="KW-0732">Signal</keyword>
<evidence type="ECO:0000256" key="6">
    <source>
        <dbReference type="ARBA" id="ARBA00023295"/>
    </source>
</evidence>
<evidence type="ECO:0000256" key="3">
    <source>
        <dbReference type="ARBA" id="ARBA00012744"/>
    </source>
</evidence>
<feature type="domain" description="Glycoside hydrolase family 3 N-terminal" evidence="8">
    <location>
        <begin position="131"/>
        <end position="443"/>
    </location>
</feature>
<comment type="similarity">
    <text evidence="2">Belongs to the glycosyl hydrolase 3 family.</text>
</comment>
<keyword evidence="7" id="KW-0812">Transmembrane</keyword>
<dbReference type="GO" id="GO:0008422">
    <property type="term" value="F:beta-glucosidase activity"/>
    <property type="evidence" value="ECO:0007669"/>
    <property type="project" value="UniProtKB-EC"/>
</dbReference>
<proteinExistence type="inferred from homology"/>
<dbReference type="EC" id="3.2.1.21" evidence="3"/>
<name>A0A411EA40_9FLAO</name>
<organism evidence="10 11">
    <name type="scientific">Muriicola soli</name>
    <dbReference type="NCBI Taxonomy" id="2507538"/>
    <lineage>
        <taxon>Bacteria</taxon>
        <taxon>Pseudomonadati</taxon>
        <taxon>Bacteroidota</taxon>
        <taxon>Flavobacteriia</taxon>
        <taxon>Flavobacteriales</taxon>
        <taxon>Flavobacteriaceae</taxon>
        <taxon>Muriicola</taxon>
    </lineage>
</organism>
<dbReference type="InterPro" id="IPR017853">
    <property type="entry name" value="GH"/>
</dbReference>
<dbReference type="InterPro" id="IPR036962">
    <property type="entry name" value="Glyco_hydro_3_N_sf"/>
</dbReference>
<keyword evidence="11" id="KW-1185">Reference proteome</keyword>
<feature type="transmembrane region" description="Helical" evidence="7">
    <location>
        <begin position="7"/>
        <end position="30"/>
    </location>
</feature>
<reference evidence="10 11" key="1">
    <citation type="submission" date="2019-01" db="EMBL/GenBank/DDBJ databases">
        <title>Muriicola soli sp. nov., isolated from soil.</title>
        <authorList>
            <person name="Kang H.J."/>
            <person name="Kim S.B."/>
        </authorList>
    </citation>
    <scope>NUCLEOTIDE SEQUENCE [LARGE SCALE GENOMIC DNA]</scope>
    <source>
        <strain evidence="10 11">MMS17-SY002</strain>
    </source>
</reference>
<keyword evidence="5 10" id="KW-0378">Hydrolase</keyword>
<dbReference type="EMBL" id="CP035544">
    <property type="protein sequence ID" value="QBA64417.1"/>
    <property type="molecule type" value="Genomic_DNA"/>
</dbReference>
<protein>
    <recommendedName>
        <fullName evidence="3">beta-glucosidase</fullName>
        <ecNumber evidence="3">3.2.1.21</ecNumber>
    </recommendedName>
</protein>
<dbReference type="GO" id="GO:0009251">
    <property type="term" value="P:glucan catabolic process"/>
    <property type="evidence" value="ECO:0007669"/>
    <property type="project" value="TreeGrafter"/>
</dbReference>
<evidence type="ECO:0000256" key="2">
    <source>
        <dbReference type="ARBA" id="ARBA00005336"/>
    </source>
</evidence>
<evidence type="ECO:0000259" key="8">
    <source>
        <dbReference type="Pfam" id="PF00933"/>
    </source>
</evidence>
<dbReference type="Pfam" id="PF00933">
    <property type="entry name" value="Glyco_hydro_3"/>
    <property type="match status" value="1"/>
</dbReference>
<dbReference type="Proteomes" id="UP000290889">
    <property type="component" value="Chromosome"/>
</dbReference>
<feature type="domain" description="Glycoside hydrolase family 3 C-terminal" evidence="9">
    <location>
        <begin position="556"/>
        <end position="652"/>
    </location>
</feature>
<dbReference type="SUPFAM" id="SSF52279">
    <property type="entry name" value="Beta-D-glucan exohydrolase, C-terminal domain"/>
    <property type="match status" value="1"/>
</dbReference>
<sequence length="659" mass="73829">MKKILKIVKVIILSLIVILLLTYAVIYLIMKMDSRSNFALLGPEAPILQMGDKMIRDLNKNGQVDVYENPDYAVEKRVGDLINQMTLEEKAGLLFVTMIAATPDGELMETPILSLDPLTTMMSVYFPSNSELIAKKKINSMNILGSSDAVALARYNNNIQKMAERTRLGIPVTLATDPRHGTENKIGTTIYTPAFSEWPNSLGLAATRDTLLVREFGEIARQEYLAVGLRLALHPMADLATEPRWARTNGTFGEDANLSAAMTKAYVRGFQGDTLNNRSVACMTKHFSGGGPQKDGEDAHFPYGKEQVYPGNNFDYHLIPFIEGAFPANTAQIMPYYGIPMDQTSENVAFGFNKEIITGLLRDSLNFNGVVCTDWNIITDSRISEGRAWGVEHLSVKERVKKVLDAGCDQFGGESIPEVIVELVKEGKVSLDRLDTSVKRVLRDKFTLGLFDDPYVDENKAEEIAGREDFRRQGKLAQAKSTILLKNKGLLPLMEGTRVYAEGIEEMQYLENYGYLVNSPEDADVILKRLDTPFEPRSESFIENFFHQGRLYFTEEESREILALISQKPSITIFNLERPAIITEIDSKSSAVLAEFGTSDEILAELLFGKLEPEGKLPFELPSSWEAVLEQKEDVASDSKNHLYPFGYGLNYREDQKER</sequence>
<evidence type="ECO:0000256" key="1">
    <source>
        <dbReference type="ARBA" id="ARBA00000448"/>
    </source>
</evidence>
<dbReference type="PANTHER" id="PTHR30620:SF16">
    <property type="entry name" value="LYSOSOMAL BETA GLUCOSIDASE"/>
    <property type="match status" value="1"/>
</dbReference>
<dbReference type="Pfam" id="PF01915">
    <property type="entry name" value="Glyco_hydro_3_C"/>
    <property type="match status" value="1"/>
</dbReference>
<evidence type="ECO:0000256" key="4">
    <source>
        <dbReference type="ARBA" id="ARBA00022729"/>
    </source>
</evidence>
<dbReference type="PRINTS" id="PR00133">
    <property type="entry name" value="GLHYDRLASE3"/>
</dbReference>
<dbReference type="AlphaFoldDB" id="A0A411EA40"/>
<dbReference type="OrthoDB" id="9805821at2"/>
<dbReference type="Gene3D" id="3.20.20.300">
    <property type="entry name" value="Glycoside hydrolase, family 3, N-terminal domain"/>
    <property type="match status" value="1"/>
</dbReference>